<dbReference type="GO" id="GO:0030246">
    <property type="term" value="F:carbohydrate binding"/>
    <property type="evidence" value="ECO:0007669"/>
    <property type="project" value="InterPro"/>
</dbReference>
<dbReference type="InterPro" id="IPR011013">
    <property type="entry name" value="Gal_mutarotase_sf_dom"/>
</dbReference>
<dbReference type="RefSeq" id="WP_189453879.1">
    <property type="nucleotide sequence ID" value="NZ_BMYD01000001.1"/>
</dbReference>
<dbReference type="Proteomes" id="UP000646426">
    <property type="component" value="Unassembled WGS sequence"/>
</dbReference>
<dbReference type="GO" id="GO:0005975">
    <property type="term" value="P:carbohydrate metabolic process"/>
    <property type="evidence" value="ECO:0007669"/>
    <property type="project" value="InterPro"/>
</dbReference>
<dbReference type="InterPro" id="IPR014718">
    <property type="entry name" value="GH-type_carb-bd"/>
</dbReference>
<comment type="caution">
    <text evidence="1">The sequence shown here is derived from an EMBL/GenBank/DDBJ whole genome shotgun (WGS) entry which is preliminary data.</text>
</comment>
<dbReference type="EMBL" id="BMYD01000001">
    <property type="protein sequence ID" value="GHA74878.1"/>
    <property type="molecule type" value="Genomic_DNA"/>
</dbReference>
<dbReference type="InterPro" id="IPR008183">
    <property type="entry name" value="Aldose_1/G6P_1-epimerase"/>
</dbReference>
<dbReference type="GO" id="GO:0016853">
    <property type="term" value="F:isomerase activity"/>
    <property type="evidence" value="ECO:0007669"/>
    <property type="project" value="InterPro"/>
</dbReference>
<proteinExistence type="predicted"/>
<name>A0A918SWC6_9GAMM</name>
<reference evidence="1" key="1">
    <citation type="journal article" date="2014" name="Int. J. Syst. Evol. Microbiol.">
        <title>Complete genome sequence of Corynebacterium casei LMG S-19264T (=DSM 44701T), isolated from a smear-ripened cheese.</title>
        <authorList>
            <consortium name="US DOE Joint Genome Institute (JGI-PGF)"/>
            <person name="Walter F."/>
            <person name="Albersmeier A."/>
            <person name="Kalinowski J."/>
            <person name="Ruckert C."/>
        </authorList>
    </citation>
    <scope>NUCLEOTIDE SEQUENCE</scope>
    <source>
        <strain evidence="1">KCTC 23077</strain>
    </source>
</reference>
<accession>A0A918SWC6</accession>
<protein>
    <submittedName>
        <fullName evidence="1">Aldose 1-epimerase</fullName>
    </submittedName>
</protein>
<dbReference type="AlphaFoldDB" id="A0A918SWC6"/>
<evidence type="ECO:0000313" key="1">
    <source>
        <dbReference type="EMBL" id="GHA74878.1"/>
    </source>
</evidence>
<dbReference type="Gene3D" id="2.70.98.10">
    <property type="match status" value="1"/>
</dbReference>
<evidence type="ECO:0000313" key="2">
    <source>
        <dbReference type="Proteomes" id="UP000646426"/>
    </source>
</evidence>
<dbReference type="SUPFAM" id="SSF74650">
    <property type="entry name" value="Galactose mutarotase-like"/>
    <property type="match status" value="1"/>
</dbReference>
<dbReference type="Pfam" id="PF01263">
    <property type="entry name" value="Aldose_epim"/>
    <property type="match status" value="1"/>
</dbReference>
<organism evidence="1 2">
    <name type="scientific">Cognatilysobacter bugurensis</name>
    <dbReference type="NCBI Taxonomy" id="543356"/>
    <lineage>
        <taxon>Bacteria</taxon>
        <taxon>Pseudomonadati</taxon>
        <taxon>Pseudomonadota</taxon>
        <taxon>Gammaproteobacteria</taxon>
        <taxon>Lysobacterales</taxon>
        <taxon>Lysobacteraceae</taxon>
        <taxon>Cognatilysobacter</taxon>
    </lineage>
</organism>
<keyword evidence="2" id="KW-1185">Reference proteome</keyword>
<gene>
    <name evidence="1" type="ORF">GCM10007067_09920</name>
</gene>
<reference evidence="1" key="2">
    <citation type="submission" date="2020-09" db="EMBL/GenBank/DDBJ databases">
        <authorList>
            <person name="Sun Q."/>
            <person name="Kim S."/>
        </authorList>
    </citation>
    <scope>NUCLEOTIDE SEQUENCE</scope>
    <source>
        <strain evidence="1">KCTC 23077</strain>
    </source>
</reference>
<dbReference type="CDD" id="cd01081">
    <property type="entry name" value="Aldose_epim"/>
    <property type="match status" value="1"/>
</dbReference>
<sequence>MDARRHVMRAGDLAATFLPERGMLGISLTHRGDEILQLVDDLDAAADAGRSVGIPINHPWANRLSGPRYSAAGRDVQLDPENPLLLKDWNGTIIHGLPWSKLDWTQQHADETSLTSELDWSRPDLLEVFPYPHRLLMRASLQPDALAVETTLIATGDTPVPVSFGFHPYIAVPGLARQQWRIELPEMQSIVLDELLLPTGRRERFPALDEALAEREFDDGFALGGEGITMAISGNGRRVAVEFVRGFPYAQIYGPAAHDHISFEPMTAPADALTTGEDLRLVAPGESFTGEFRIRVSDL</sequence>